<name>A0A7Y0L6F2_9FIRM</name>
<gene>
    <name evidence="2" type="ORF">HIJ39_16285</name>
</gene>
<dbReference type="Proteomes" id="UP000533476">
    <property type="component" value="Unassembled WGS sequence"/>
</dbReference>
<evidence type="ECO:0000313" key="2">
    <source>
        <dbReference type="EMBL" id="NMP23893.1"/>
    </source>
</evidence>
<feature type="transmembrane region" description="Helical" evidence="1">
    <location>
        <begin position="97"/>
        <end position="124"/>
    </location>
</feature>
<sequence length="166" mass="18562">MPRLIWYSITAIAVWGALFSLFFTPHWWMVLFSLGWLVTSLIIVNTLLPSAIMLRATKATGISVPDDFMAFLDHPERAPRADRFWYYRASESYHSVAVPWITTALGLVFAYVMGLASAVASLLFSLDLSHVKPISALHTVIASRDSVLQMGQGFCPERQGHLPPRP</sequence>
<feature type="transmembrane region" description="Helical" evidence="1">
    <location>
        <begin position="29"/>
        <end position="48"/>
    </location>
</feature>
<feature type="non-terminal residue" evidence="2">
    <location>
        <position position="166"/>
    </location>
</feature>
<reference evidence="2 3" key="1">
    <citation type="submission" date="2020-04" db="EMBL/GenBank/DDBJ databases">
        <authorList>
            <person name="Zhang R."/>
            <person name="Schippers A."/>
        </authorList>
    </citation>
    <scope>NUCLEOTIDE SEQUENCE [LARGE SCALE GENOMIC DNA]</scope>
    <source>
        <strain evidence="2 3">DSM 109850</strain>
    </source>
</reference>
<evidence type="ECO:0000313" key="3">
    <source>
        <dbReference type="Proteomes" id="UP000533476"/>
    </source>
</evidence>
<accession>A0A7Y0L6F2</accession>
<keyword evidence="1" id="KW-0472">Membrane</keyword>
<keyword evidence="1" id="KW-1133">Transmembrane helix</keyword>
<proteinExistence type="predicted"/>
<evidence type="ECO:0000256" key="1">
    <source>
        <dbReference type="SAM" id="Phobius"/>
    </source>
</evidence>
<dbReference type="AlphaFoldDB" id="A0A7Y0L6F2"/>
<organism evidence="2 3">
    <name type="scientific">Sulfobacillus harzensis</name>
    <dbReference type="NCBI Taxonomy" id="2729629"/>
    <lineage>
        <taxon>Bacteria</taxon>
        <taxon>Bacillati</taxon>
        <taxon>Bacillota</taxon>
        <taxon>Clostridia</taxon>
        <taxon>Eubacteriales</taxon>
        <taxon>Clostridiales Family XVII. Incertae Sedis</taxon>
        <taxon>Sulfobacillus</taxon>
    </lineage>
</organism>
<comment type="caution">
    <text evidence="2">The sequence shown here is derived from an EMBL/GenBank/DDBJ whole genome shotgun (WGS) entry which is preliminary data.</text>
</comment>
<keyword evidence="3" id="KW-1185">Reference proteome</keyword>
<dbReference type="EMBL" id="JABBVZ010000072">
    <property type="protein sequence ID" value="NMP23893.1"/>
    <property type="molecule type" value="Genomic_DNA"/>
</dbReference>
<feature type="transmembrane region" description="Helical" evidence="1">
    <location>
        <begin position="5"/>
        <end position="23"/>
    </location>
</feature>
<dbReference type="RefSeq" id="WP_169101550.1">
    <property type="nucleotide sequence ID" value="NZ_JABBVZ010000072.1"/>
</dbReference>
<protein>
    <submittedName>
        <fullName evidence="2">Uncharacterized protein</fullName>
    </submittedName>
</protein>
<keyword evidence="1" id="KW-0812">Transmembrane</keyword>